<name>A0A076N088_AMYME</name>
<dbReference type="AlphaFoldDB" id="A0A076N088"/>
<dbReference type="InterPro" id="IPR050109">
    <property type="entry name" value="HTH-type_TetR-like_transc_reg"/>
</dbReference>
<feature type="DNA-binding region" description="H-T-H motif" evidence="4">
    <location>
        <begin position="31"/>
        <end position="50"/>
    </location>
</feature>
<evidence type="ECO:0000256" key="3">
    <source>
        <dbReference type="ARBA" id="ARBA00023163"/>
    </source>
</evidence>
<keyword evidence="7" id="KW-1185">Reference proteome</keyword>
<dbReference type="PROSITE" id="PS50977">
    <property type="entry name" value="HTH_TETR_2"/>
    <property type="match status" value="1"/>
</dbReference>
<dbReference type="SUPFAM" id="SSF46689">
    <property type="entry name" value="Homeodomain-like"/>
    <property type="match status" value="1"/>
</dbReference>
<dbReference type="InterPro" id="IPR001647">
    <property type="entry name" value="HTH_TetR"/>
</dbReference>
<evidence type="ECO:0000313" key="7">
    <source>
        <dbReference type="Proteomes" id="UP000062973"/>
    </source>
</evidence>
<dbReference type="GO" id="GO:0003700">
    <property type="term" value="F:DNA-binding transcription factor activity"/>
    <property type="evidence" value="ECO:0007669"/>
    <property type="project" value="TreeGrafter"/>
</dbReference>
<dbReference type="PATRIC" id="fig|1068978.7.peg.6621"/>
<dbReference type="PANTHER" id="PTHR30055">
    <property type="entry name" value="HTH-TYPE TRANSCRIPTIONAL REGULATOR RUTR"/>
    <property type="match status" value="1"/>
</dbReference>
<organism evidence="6 7">
    <name type="scientific">Amycolatopsis methanolica 239</name>
    <dbReference type="NCBI Taxonomy" id="1068978"/>
    <lineage>
        <taxon>Bacteria</taxon>
        <taxon>Bacillati</taxon>
        <taxon>Actinomycetota</taxon>
        <taxon>Actinomycetes</taxon>
        <taxon>Pseudonocardiales</taxon>
        <taxon>Pseudonocardiaceae</taxon>
        <taxon>Amycolatopsis</taxon>
        <taxon>Amycolatopsis methanolica group</taxon>
    </lineage>
</organism>
<evidence type="ECO:0000256" key="4">
    <source>
        <dbReference type="PROSITE-ProRule" id="PRU00335"/>
    </source>
</evidence>
<keyword evidence="2 4" id="KW-0238">DNA-binding</keyword>
<keyword evidence="3" id="KW-0804">Transcription</keyword>
<evidence type="ECO:0000256" key="2">
    <source>
        <dbReference type="ARBA" id="ARBA00023125"/>
    </source>
</evidence>
<gene>
    <name evidence="6" type="ORF">AMETH_6161</name>
</gene>
<dbReference type="PRINTS" id="PR00455">
    <property type="entry name" value="HTHTETR"/>
</dbReference>
<dbReference type="STRING" id="1068978.AMETH_6161"/>
<dbReference type="KEGG" id="amq:AMETH_6161"/>
<dbReference type="HOGENOM" id="CLU_069356_2_0_11"/>
<dbReference type="Gene3D" id="1.10.10.60">
    <property type="entry name" value="Homeodomain-like"/>
    <property type="match status" value="1"/>
</dbReference>
<feature type="domain" description="HTH tetR-type" evidence="5">
    <location>
        <begin position="8"/>
        <end position="68"/>
    </location>
</feature>
<dbReference type="PANTHER" id="PTHR30055:SF234">
    <property type="entry name" value="HTH-TYPE TRANSCRIPTIONAL REGULATOR BETI"/>
    <property type="match status" value="1"/>
</dbReference>
<dbReference type="eggNOG" id="COG1309">
    <property type="taxonomic scope" value="Bacteria"/>
</dbReference>
<dbReference type="Proteomes" id="UP000062973">
    <property type="component" value="Chromosome"/>
</dbReference>
<dbReference type="EMBL" id="CP009110">
    <property type="protein sequence ID" value="AIJ26253.1"/>
    <property type="molecule type" value="Genomic_DNA"/>
</dbReference>
<proteinExistence type="predicted"/>
<dbReference type="Gene3D" id="1.10.357.10">
    <property type="entry name" value="Tetracycline Repressor, domain 2"/>
    <property type="match status" value="1"/>
</dbReference>
<protein>
    <submittedName>
        <fullName evidence="6">TetR family transcriptional regulator</fullName>
    </submittedName>
</protein>
<dbReference type="GO" id="GO:0000976">
    <property type="term" value="F:transcription cis-regulatory region binding"/>
    <property type="evidence" value="ECO:0007669"/>
    <property type="project" value="TreeGrafter"/>
</dbReference>
<sequence>MERGLRKQRTRQAISDAATRLFISRGFEEVTIAQVAEAAQVAKMTVTNHFPRKEDLVFDVHESFVASLAAVRDRPLVPVFREAWFGGLERRDALLGFSGPEFARMVVESPTLLARLRELHEERETALATALLAEFDPDTARAAAAQIAGVYRLLFDEVLRRTAASEPAAVVAEAVGRAGARMFDLLEAGLGSL</sequence>
<dbReference type="InterPro" id="IPR009057">
    <property type="entry name" value="Homeodomain-like_sf"/>
</dbReference>
<dbReference type="Pfam" id="PF00440">
    <property type="entry name" value="TetR_N"/>
    <property type="match status" value="1"/>
</dbReference>
<evidence type="ECO:0000259" key="5">
    <source>
        <dbReference type="PROSITE" id="PS50977"/>
    </source>
</evidence>
<reference evidence="6 7" key="1">
    <citation type="submission" date="2014-07" db="EMBL/GenBank/DDBJ databases">
        <title>Whole Genome Sequence of the Amycolatopsis methanolica 239.</title>
        <authorList>
            <person name="Tang B."/>
        </authorList>
    </citation>
    <scope>NUCLEOTIDE SEQUENCE [LARGE SCALE GENOMIC DNA]</scope>
    <source>
        <strain evidence="6 7">239</strain>
    </source>
</reference>
<accession>A0A076N088</accession>
<evidence type="ECO:0000256" key="1">
    <source>
        <dbReference type="ARBA" id="ARBA00023015"/>
    </source>
</evidence>
<evidence type="ECO:0000313" key="6">
    <source>
        <dbReference type="EMBL" id="AIJ26253.1"/>
    </source>
</evidence>
<keyword evidence="1" id="KW-0805">Transcription regulation</keyword>